<dbReference type="EMBL" id="CP023004">
    <property type="protein sequence ID" value="AWI09689.1"/>
    <property type="molecule type" value="Genomic_DNA"/>
</dbReference>
<dbReference type="GO" id="GO:0030246">
    <property type="term" value="F:carbohydrate binding"/>
    <property type="evidence" value="ECO:0007669"/>
    <property type="project" value="InterPro"/>
</dbReference>
<name>A0A2U8E453_9BACT</name>
<keyword evidence="5" id="KW-0732">Signal</keyword>
<dbReference type="InterPro" id="IPR012910">
    <property type="entry name" value="Plug_dom"/>
</dbReference>
<comment type="subcellular location">
    <subcellularLocation>
        <location evidence="1 4">Cell outer membrane</location>
    </subcellularLocation>
</comment>
<dbReference type="PANTHER" id="PTHR40980:SF4">
    <property type="entry name" value="TONB-DEPENDENT RECEPTOR-LIKE BETA-BARREL DOMAIN-CONTAINING PROTEIN"/>
    <property type="match status" value="1"/>
</dbReference>
<accession>A0A2U8E453</accession>
<proteinExistence type="inferred from homology"/>
<dbReference type="PANTHER" id="PTHR40980">
    <property type="entry name" value="PLUG DOMAIN-CONTAINING PROTEIN"/>
    <property type="match status" value="1"/>
</dbReference>
<evidence type="ECO:0000259" key="7">
    <source>
        <dbReference type="Pfam" id="PF07715"/>
    </source>
</evidence>
<organism evidence="8 9">
    <name type="scientific">Ereboglobus luteus</name>
    <dbReference type="NCBI Taxonomy" id="1796921"/>
    <lineage>
        <taxon>Bacteria</taxon>
        <taxon>Pseudomonadati</taxon>
        <taxon>Verrucomicrobiota</taxon>
        <taxon>Opitutia</taxon>
        <taxon>Opitutales</taxon>
        <taxon>Opitutaceae</taxon>
        <taxon>Ereboglobus</taxon>
    </lineage>
</organism>
<evidence type="ECO:0000313" key="8">
    <source>
        <dbReference type="EMBL" id="AWI09689.1"/>
    </source>
</evidence>
<comment type="similarity">
    <text evidence="4">Belongs to the TonB-dependent receptor family.</text>
</comment>
<dbReference type="KEGG" id="elut:CKA38_10885"/>
<feature type="domain" description="TonB-dependent receptor-like beta-barrel" evidence="6">
    <location>
        <begin position="511"/>
        <end position="970"/>
    </location>
</feature>
<gene>
    <name evidence="8" type="ORF">CKA38_10885</name>
</gene>
<evidence type="ECO:0000256" key="2">
    <source>
        <dbReference type="ARBA" id="ARBA00023136"/>
    </source>
</evidence>
<reference evidence="8 9" key="1">
    <citation type="journal article" date="2018" name="Syst. Appl. Microbiol.">
        <title>Ereboglobus luteus gen. nov. sp. nov. from cockroach guts, and new insights into the oxygen relationship of the genera Opitutus and Didymococcus (Verrucomicrobia: Opitutaceae).</title>
        <authorList>
            <person name="Tegtmeier D."/>
            <person name="Belitz A."/>
            <person name="Radek R."/>
            <person name="Heimerl T."/>
            <person name="Brune A."/>
        </authorList>
    </citation>
    <scope>NUCLEOTIDE SEQUENCE [LARGE SCALE GENOMIC DNA]</scope>
    <source>
        <strain evidence="8 9">Ho45</strain>
    </source>
</reference>
<evidence type="ECO:0000256" key="1">
    <source>
        <dbReference type="ARBA" id="ARBA00004442"/>
    </source>
</evidence>
<keyword evidence="9" id="KW-1185">Reference proteome</keyword>
<dbReference type="Gene3D" id="2.60.40.1120">
    <property type="entry name" value="Carboxypeptidase-like, regulatory domain"/>
    <property type="match status" value="1"/>
</dbReference>
<protein>
    <recommendedName>
        <fullName evidence="10">TonB-dependent receptor</fullName>
    </recommendedName>
</protein>
<evidence type="ECO:0000313" key="9">
    <source>
        <dbReference type="Proteomes" id="UP000244896"/>
    </source>
</evidence>
<dbReference type="InterPro" id="IPR036942">
    <property type="entry name" value="Beta-barrel_TonB_sf"/>
</dbReference>
<feature type="domain" description="TonB-dependent receptor plug" evidence="7">
    <location>
        <begin position="153"/>
        <end position="251"/>
    </location>
</feature>
<feature type="signal peptide" evidence="5">
    <location>
        <begin position="1"/>
        <end position="25"/>
    </location>
</feature>
<keyword evidence="3" id="KW-0998">Cell outer membrane</keyword>
<evidence type="ECO:0008006" key="10">
    <source>
        <dbReference type="Google" id="ProtNLM"/>
    </source>
</evidence>
<dbReference type="SUPFAM" id="SSF56935">
    <property type="entry name" value="Porins"/>
    <property type="match status" value="1"/>
</dbReference>
<dbReference type="InterPro" id="IPR000531">
    <property type="entry name" value="Beta-barrel_TonB"/>
</dbReference>
<dbReference type="Proteomes" id="UP000244896">
    <property type="component" value="Chromosome"/>
</dbReference>
<keyword evidence="4" id="KW-0798">TonB box</keyword>
<dbReference type="Pfam" id="PF13620">
    <property type="entry name" value="CarboxypepD_reg"/>
    <property type="match status" value="1"/>
</dbReference>
<evidence type="ECO:0000259" key="6">
    <source>
        <dbReference type="Pfam" id="PF00593"/>
    </source>
</evidence>
<dbReference type="SUPFAM" id="SSF49452">
    <property type="entry name" value="Starch-binding domain-like"/>
    <property type="match status" value="1"/>
</dbReference>
<dbReference type="InterPro" id="IPR037066">
    <property type="entry name" value="Plug_dom_sf"/>
</dbReference>
<dbReference type="Gene3D" id="2.170.130.10">
    <property type="entry name" value="TonB-dependent receptor, plug domain"/>
    <property type="match status" value="1"/>
</dbReference>
<dbReference type="Gene3D" id="2.40.170.20">
    <property type="entry name" value="TonB-dependent receptor, beta-barrel domain"/>
    <property type="match status" value="1"/>
</dbReference>
<feature type="chain" id="PRO_5016010705" description="TonB-dependent receptor" evidence="5">
    <location>
        <begin position="26"/>
        <end position="1006"/>
    </location>
</feature>
<dbReference type="OrthoDB" id="175029at2"/>
<dbReference type="AlphaFoldDB" id="A0A2U8E453"/>
<dbReference type="RefSeq" id="WP_108825502.1">
    <property type="nucleotide sequence ID" value="NZ_CP023004.1"/>
</dbReference>
<sequence length="1006" mass="111562">MKSYLYPLFALLGLLVALPSAQAQSAGTGSVSGRVFNPATAEYIRNAQVRALQTSETTLSESGGFYQLTHLPPGEVVIEMSYVGFQTVRSTVTIVAGQTATLEFTLSPEGRAPGGTADDDIVQLEKFVVSTEREGQAKVIMGQRASMNIGQHVASDVFGDNTEGNIGEFMRNLPGVMLNTSDGEVQNVSLGGLGAEYTSVTIDGVPAVTADATSSSSRAPKFTTLSLNSIDSLEVTRTVSADMDANAPAGTINLRSKRAFENKGQKLITQANFTMSSFGATLDKEVGPHDTSDTHKIRPGGLIQYSNAFNNNFGILINISESNIYSEESRALTNYNRTPTSTDPRPEVPSSYEFRHHSRLNRRFASSLTMDWRATRRLTLSLTGIFNYSRLFANQRNMQFNNYAGSQGGTRDMVKGEDMTRSIYTTYGTTVVVNPRIAARLGQSITITPKFEYRLGDLKLEGLFSYSDALAWYDPMGREDAVRGLASSTAANALYSVQRGPGVVDADYKVTQTDGPDLSNPASFTFPKVYLGDGRRASTKTRTAKLDATYLTRILHPIKWKAGFKLANTKWHYQDTSELYLAKYTGPLTLSDFASTYEWASDINGMEIKTLSGGGIFMPNLFAIGARYKTNPEEFVSDVSATNYYNGHVNYQRNYEEDINAGYIMGTSKIGPFIIQAGVRREDTRSKIREIDAYTPEETEAQGYAVGSDGIATSIDGVEWQFLSRPRVLKKKSYHNYFPSASIKYQITPNLDLVVAGNKTIRRPSYYDSTGIFLVNDTTKRISLPNRDIEPERSQGFAARLSYYFKRIGQLSVAVYQTRVTNMIATTDEMTAEQAGYDETYPGYNPKYAEDYRFTLKNNSGAPVRVRSMEIAYSQTLGFLGPAFRRCNVHINYTRSYADGIKPMLSPYTLSTGFHYTYKKLILWSNVNWSDDFPTSATGYSLRRHRTQVDAGLGWNIGKGFMFGLNARNINDAPHIHMQRVPPNDTVLQDYLRVGATWTCYIKKTF</sequence>
<dbReference type="InterPro" id="IPR013784">
    <property type="entry name" value="Carb-bd-like_fold"/>
</dbReference>
<evidence type="ECO:0000256" key="4">
    <source>
        <dbReference type="RuleBase" id="RU003357"/>
    </source>
</evidence>
<evidence type="ECO:0000256" key="5">
    <source>
        <dbReference type="SAM" id="SignalP"/>
    </source>
</evidence>
<keyword evidence="2 4" id="KW-0472">Membrane</keyword>
<dbReference type="Pfam" id="PF00593">
    <property type="entry name" value="TonB_dep_Rec_b-barrel"/>
    <property type="match status" value="1"/>
</dbReference>
<evidence type="ECO:0000256" key="3">
    <source>
        <dbReference type="ARBA" id="ARBA00023237"/>
    </source>
</evidence>
<dbReference type="Pfam" id="PF07715">
    <property type="entry name" value="Plug"/>
    <property type="match status" value="1"/>
</dbReference>
<dbReference type="GO" id="GO:0009279">
    <property type="term" value="C:cell outer membrane"/>
    <property type="evidence" value="ECO:0007669"/>
    <property type="project" value="UniProtKB-SubCell"/>
</dbReference>